<dbReference type="InterPro" id="IPR026444">
    <property type="entry name" value="Secre_tail"/>
</dbReference>
<keyword evidence="3" id="KW-1185">Reference proteome</keyword>
<organism evidence="2 3">
    <name type="scientific">Marivirga lumbricoides</name>
    <dbReference type="NCBI Taxonomy" id="1046115"/>
    <lineage>
        <taxon>Bacteria</taxon>
        <taxon>Pseudomonadati</taxon>
        <taxon>Bacteroidota</taxon>
        <taxon>Cytophagia</taxon>
        <taxon>Cytophagales</taxon>
        <taxon>Marivirgaceae</taxon>
        <taxon>Marivirga</taxon>
    </lineage>
</organism>
<dbReference type="Pfam" id="PF18962">
    <property type="entry name" value="Por_Secre_tail"/>
    <property type="match status" value="1"/>
</dbReference>
<evidence type="ECO:0000313" key="3">
    <source>
        <dbReference type="Proteomes" id="UP000636010"/>
    </source>
</evidence>
<evidence type="ECO:0000313" key="2">
    <source>
        <dbReference type="EMBL" id="GGC24339.1"/>
    </source>
</evidence>
<dbReference type="Proteomes" id="UP000636010">
    <property type="component" value="Unassembled WGS sequence"/>
</dbReference>
<feature type="domain" description="Secretion system C-terminal sorting" evidence="1">
    <location>
        <begin position="204"/>
        <end position="274"/>
    </location>
</feature>
<accession>A0ABQ1LIT9</accession>
<dbReference type="EMBL" id="BMEC01000002">
    <property type="protein sequence ID" value="GGC24339.1"/>
    <property type="molecule type" value="Genomic_DNA"/>
</dbReference>
<proteinExistence type="predicted"/>
<evidence type="ECO:0000259" key="1">
    <source>
        <dbReference type="Pfam" id="PF18962"/>
    </source>
</evidence>
<sequence length="281" mass="29426">MAIVSSSIIAQRITVTGGPGRVNDNTVIKGLPFTASVTGLNGTPSQWSVGIGTVNGVNIFNTSSTNISNAIVSREIQGSTSIISVGATNGNGVVRYLNVQDPPVSCTASLVAFAENLGRFAIIDAQVLNAGTGATFSWSISPNATILGSGSFVTFRVPTPSSGFRTYTISVTISGGPCDGQTFSTNVTVRGGIIPLQVNSEVSVFPNPSNTGSLSIVNKNTDLEIKQITLINEKGELVNNYNTQSTNDGLTIDTNRLVPGTYLIKLQYSDDSSETRRVLLE</sequence>
<comment type="caution">
    <text evidence="2">The sequence shown here is derived from an EMBL/GenBank/DDBJ whole genome shotgun (WGS) entry which is preliminary data.</text>
</comment>
<gene>
    <name evidence="2" type="ORF">GCM10011506_06980</name>
</gene>
<reference evidence="3" key="1">
    <citation type="journal article" date="2019" name="Int. J. Syst. Evol. Microbiol.">
        <title>The Global Catalogue of Microorganisms (GCM) 10K type strain sequencing project: providing services to taxonomists for standard genome sequencing and annotation.</title>
        <authorList>
            <consortium name="The Broad Institute Genomics Platform"/>
            <consortium name="The Broad Institute Genome Sequencing Center for Infectious Disease"/>
            <person name="Wu L."/>
            <person name="Ma J."/>
        </authorList>
    </citation>
    <scope>NUCLEOTIDE SEQUENCE [LARGE SCALE GENOMIC DNA]</scope>
    <source>
        <strain evidence="3">CGMCC 1.10832</strain>
    </source>
</reference>
<dbReference type="NCBIfam" id="TIGR04183">
    <property type="entry name" value="Por_Secre_tail"/>
    <property type="match status" value="1"/>
</dbReference>
<name>A0ABQ1LIT9_9BACT</name>
<protein>
    <recommendedName>
        <fullName evidence="1">Secretion system C-terminal sorting domain-containing protein</fullName>
    </recommendedName>
</protein>